<dbReference type="Proteomes" id="UP000013827">
    <property type="component" value="Unassembled WGS sequence"/>
</dbReference>
<dbReference type="KEGG" id="ehx:EMIHUDRAFT_229193"/>
<reference evidence="2" key="2">
    <citation type="submission" date="2024-10" db="UniProtKB">
        <authorList>
            <consortium name="EnsemblProtists"/>
        </authorList>
    </citation>
    <scope>IDENTIFICATION</scope>
</reference>
<name>A0A0D3KDP3_EMIH1</name>
<feature type="compositionally biased region" description="Basic and acidic residues" evidence="1">
    <location>
        <begin position="58"/>
        <end position="71"/>
    </location>
</feature>
<feature type="region of interest" description="Disordered" evidence="1">
    <location>
        <begin position="50"/>
        <end position="74"/>
    </location>
</feature>
<organism evidence="2 3">
    <name type="scientific">Emiliania huxleyi (strain CCMP1516)</name>
    <dbReference type="NCBI Taxonomy" id="280463"/>
    <lineage>
        <taxon>Eukaryota</taxon>
        <taxon>Haptista</taxon>
        <taxon>Haptophyta</taxon>
        <taxon>Prymnesiophyceae</taxon>
        <taxon>Isochrysidales</taxon>
        <taxon>Noelaerhabdaceae</taxon>
        <taxon>Emiliania</taxon>
    </lineage>
</organism>
<keyword evidence="3" id="KW-1185">Reference proteome</keyword>
<dbReference type="EnsemblProtists" id="EOD33878">
    <property type="protein sequence ID" value="EOD33878"/>
    <property type="gene ID" value="EMIHUDRAFT_229193"/>
</dbReference>
<dbReference type="RefSeq" id="XP_005786307.1">
    <property type="nucleotide sequence ID" value="XM_005786250.1"/>
</dbReference>
<dbReference type="GeneID" id="17279149"/>
<reference evidence="3" key="1">
    <citation type="journal article" date="2013" name="Nature">
        <title>Pan genome of the phytoplankton Emiliania underpins its global distribution.</title>
        <authorList>
            <person name="Read B.A."/>
            <person name="Kegel J."/>
            <person name="Klute M.J."/>
            <person name="Kuo A."/>
            <person name="Lefebvre S.C."/>
            <person name="Maumus F."/>
            <person name="Mayer C."/>
            <person name="Miller J."/>
            <person name="Monier A."/>
            <person name="Salamov A."/>
            <person name="Young J."/>
            <person name="Aguilar M."/>
            <person name="Claverie J.M."/>
            <person name="Frickenhaus S."/>
            <person name="Gonzalez K."/>
            <person name="Herman E.K."/>
            <person name="Lin Y.C."/>
            <person name="Napier J."/>
            <person name="Ogata H."/>
            <person name="Sarno A.F."/>
            <person name="Shmutz J."/>
            <person name="Schroeder D."/>
            <person name="de Vargas C."/>
            <person name="Verret F."/>
            <person name="von Dassow P."/>
            <person name="Valentin K."/>
            <person name="Van de Peer Y."/>
            <person name="Wheeler G."/>
            <person name="Dacks J.B."/>
            <person name="Delwiche C.F."/>
            <person name="Dyhrman S.T."/>
            <person name="Glockner G."/>
            <person name="John U."/>
            <person name="Richards T."/>
            <person name="Worden A.Z."/>
            <person name="Zhang X."/>
            <person name="Grigoriev I.V."/>
            <person name="Allen A.E."/>
            <person name="Bidle K."/>
            <person name="Borodovsky M."/>
            <person name="Bowler C."/>
            <person name="Brownlee C."/>
            <person name="Cock J.M."/>
            <person name="Elias M."/>
            <person name="Gladyshev V.N."/>
            <person name="Groth M."/>
            <person name="Guda C."/>
            <person name="Hadaegh A."/>
            <person name="Iglesias-Rodriguez M.D."/>
            <person name="Jenkins J."/>
            <person name="Jones B.M."/>
            <person name="Lawson T."/>
            <person name="Leese F."/>
            <person name="Lindquist E."/>
            <person name="Lobanov A."/>
            <person name="Lomsadze A."/>
            <person name="Malik S.B."/>
            <person name="Marsh M.E."/>
            <person name="Mackinder L."/>
            <person name="Mock T."/>
            <person name="Mueller-Roeber B."/>
            <person name="Pagarete A."/>
            <person name="Parker M."/>
            <person name="Probert I."/>
            <person name="Quesneville H."/>
            <person name="Raines C."/>
            <person name="Rensing S.A."/>
            <person name="Riano-Pachon D.M."/>
            <person name="Richier S."/>
            <person name="Rokitta S."/>
            <person name="Shiraiwa Y."/>
            <person name="Soanes D.M."/>
            <person name="van der Giezen M."/>
            <person name="Wahlund T.M."/>
            <person name="Williams B."/>
            <person name="Wilson W."/>
            <person name="Wolfe G."/>
            <person name="Wurch L.L."/>
        </authorList>
    </citation>
    <scope>NUCLEOTIDE SEQUENCE</scope>
</reference>
<proteinExistence type="predicted"/>
<sequence>MPLYLIAVSSSSRLLALARPAVQRLWQEVQCASTSASAVWTSETEPAISDVGGPWRNINEESGQHGYKEGYPENPQLRKRSVAQEAQRTSVALQLAAAEEIATELRLAAASEDAAAVPPVIELEVGGRPVPSTANCTKESRTTPLADQLREYKEESVEGKPNMPRGITRSASCLRV</sequence>
<dbReference type="AlphaFoldDB" id="A0A0D3KDP3"/>
<dbReference type="PaxDb" id="2903-EOD33878"/>
<dbReference type="HOGENOM" id="CLU_1527998_0_0_1"/>
<accession>A0A0D3KDP3</accession>
<evidence type="ECO:0000313" key="3">
    <source>
        <dbReference type="Proteomes" id="UP000013827"/>
    </source>
</evidence>
<evidence type="ECO:0000313" key="2">
    <source>
        <dbReference type="EnsemblProtists" id="EOD33878"/>
    </source>
</evidence>
<protein>
    <submittedName>
        <fullName evidence="2">Uncharacterized protein</fullName>
    </submittedName>
</protein>
<evidence type="ECO:0000256" key="1">
    <source>
        <dbReference type="SAM" id="MobiDB-lite"/>
    </source>
</evidence>